<keyword evidence="3" id="KW-1185">Reference proteome</keyword>
<accession>A0AAV8F431</accession>
<evidence type="ECO:0000313" key="3">
    <source>
        <dbReference type="Proteomes" id="UP001140206"/>
    </source>
</evidence>
<protein>
    <submittedName>
        <fullName evidence="2">F-box protein skip23</fullName>
    </submittedName>
</protein>
<dbReference type="InterPro" id="IPR050942">
    <property type="entry name" value="F-box_BR-signaling"/>
</dbReference>
<dbReference type="Pfam" id="PF03478">
    <property type="entry name" value="Beta-prop_KIB1-4"/>
    <property type="match status" value="1"/>
</dbReference>
<dbReference type="PANTHER" id="PTHR44259">
    <property type="entry name" value="OS07G0183000 PROTEIN-RELATED"/>
    <property type="match status" value="1"/>
</dbReference>
<dbReference type="InterPro" id="IPR005174">
    <property type="entry name" value="KIB1-4_b-propeller"/>
</dbReference>
<dbReference type="AlphaFoldDB" id="A0AAV8F431"/>
<name>A0AAV8F431_9POAL</name>
<reference evidence="2" key="1">
    <citation type="submission" date="2022-08" db="EMBL/GenBank/DDBJ databases">
        <authorList>
            <person name="Marques A."/>
        </authorList>
    </citation>
    <scope>NUCLEOTIDE SEQUENCE</scope>
    <source>
        <strain evidence="2">RhyPub2mFocal</strain>
        <tissue evidence="2">Leaves</tissue>
    </source>
</reference>
<comment type="caution">
    <text evidence="2">The sequence shown here is derived from an EMBL/GenBank/DDBJ whole genome shotgun (WGS) entry which is preliminary data.</text>
</comment>
<sequence length="401" mass="46393">MGLALSQKPRMDSLSEFRDWAHLPPEIVDLISEKVNYIVDYVRFRAVCSTWRSASRPKPRHLPPQLPWLMLPYDGYSWTTKDDTTRFFYDVWESKMREIHLPETEVMTCCASYLGWLLLVSYKGRQVSLLNPLTRCQIELPPFSTWFDPYMISFGMTKMTFSADLTDPNCLITALLEDNCVMSCQVGDRSWKRYYYQSKELADVTCYNGRLYFLYQGEMVIIEYNKSEHKGVLEPELIGAVVVLADLDFLDDDDEPNYIAAVELTVLLDPELAAVEKYFVEGKSGVSVVGFHPEGKFMLYQFQEQQMKLEKITIDSTAIFYGDNYPCLALSSDDWDSLDGGSLYMEHRRVPDALKLAAVKSGYHTKFARMVDGNVMYWYDINQESPYHQAAPAMWFQPSFF</sequence>
<proteinExistence type="predicted"/>
<dbReference type="EMBL" id="JAMFTS010000002">
    <property type="protein sequence ID" value="KAJ4786501.1"/>
    <property type="molecule type" value="Genomic_DNA"/>
</dbReference>
<evidence type="ECO:0000259" key="1">
    <source>
        <dbReference type="SMART" id="SM00256"/>
    </source>
</evidence>
<organism evidence="2 3">
    <name type="scientific">Rhynchospora pubera</name>
    <dbReference type="NCBI Taxonomy" id="906938"/>
    <lineage>
        <taxon>Eukaryota</taxon>
        <taxon>Viridiplantae</taxon>
        <taxon>Streptophyta</taxon>
        <taxon>Embryophyta</taxon>
        <taxon>Tracheophyta</taxon>
        <taxon>Spermatophyta</taxon>
        <taxon>Magnoliopsida</taxon>
        <taxon>Liliopsida</taxon>
        <taxon>Poales</taxon>
        <taxon>Cyperaceae</taxon>
        <taxon>Cyperoideae</taxon>
        <taxon>Rhynchosporeae</taxon>
        <taxon>Rhynchospora</taxon>
    </lineage>
</organism>
<gene>
    <name evidence="2" type="ORF">LUZ62_037747</name>
</gene>
<evidence type="ECO:0000313" key="2">
    <source>
        <dbReference type="EMBL" id="KAJ4786501.1"/>
    </source>
</evidence>
<dbReference type="InterPro" id="IPR001810">
    <property type="entry name" value="F-box_dom"/>
</dbReference>
<feature type="domain" description="F-box" evidence="1">
    <location>
        <begin position="23"/>
        <end position="65"/>
    </location>
</feature>
<dbReference type="SMART" id="SM00256">
    <property type="entry name" value="FBOX"/>
    <property type="match status" value="1"/>
</dbReference>
<dbReference type="PANTHER" id="PTHR44259:SF87">
    <property type="entry name" value="F-BOX DOMAIN-CONTAINING PROTEIN"/>
    <property type="match status" value="1"/>
</dbReference>
<dbReference type="Proteomes" id="UP001140206">
    <property type="component" value="Chromosome 2"/>
</dbReference>
<dbReference type="Gene3D" id="1.20.1280.50">
    <property type="match status" value="1"/>
</dbReference>